<evidence type="ECO:0000313" key="2">
    <source>
        <dbReference type="EMBL" id="KAJ6848434.1"/>
    </source>
</evidence>
<name>A0AAX6FK90_IRIPA</name>
<dbReference type="Proteomes" id="UP001140949">
    <property type="component" value="Unassembled WGS sequence"/>
</dbReference>
<evidence type="ECO:0000313" key="1">
    <source>
        <dbReference type="EMBL" id="KAJ6816780.1"/>
    </source>
</evidence>
<keyword evidence="3" id="KW-1185">Reference proteome</keyword>
<comment type="caution">
    <text evidence="1">The sequence shown here is derived from an EMBL/GenBank/DDBJ whole genome shotgun (WGS) entry which is preliminary data.</text>
</comment>
<organism evidence="1 3">
    <name type="scientific">Iris pallida</name>
    <name type="common">Sweet iris</name>
    <dbReference type="NCBI Taxonomy" id="29817"/>
    <lineage>
        <taxon>Eukaryota</taxon>
        <taxon>Viridiplantae</taxon>
        <taxon>Streptophyta</taxon>
        <taxon>Embryophyta</taxon>
        <taxon>Tracheophyta</taxon>
        <taxon>Spermatophyta</taxon>
        <taxon>Magnoliopsida</taxon>
        <taxon>Liliopsida</taxon>
        <taxon>Asparagales</taxon>
        <taxon>Iridaceae</taxon>
        <taxon>Iridoideae</taxon>
        <taxon>Irideae</taxon>
        <taxon>Iris</taxon>
    </lineage>
</organism>
<reference evidence="1" key="2">
    <citation type="submission" date="2023-04" db="EMBL/GenBank/DDBJ databases">
        <authorList>
            <person name="Bruccoleri R.E."/>
            <person name="Oakeley E.J."/>
            <person name="Faust A.-M."/>
            <person name="Dessus-Babus S."/>
            <person name="Altorfer M."/>
            <person name="Burckhardt D."/>
            <person name="Oertli M."/>
            <person name="Naumann U."/>
            <person name="Petersen F."/>
            <person name="Wong J."/>
        </authorList>
    </citation>
    <scope>NUCLEOTIDE SEQUENCE</scope>
    <source>
        <strain evidence="1">GSM-AAB239-AS_SAM_17_03QT</strain>
        <tissue evidence="1">Leaf</tissue>
    </source>
</reference>
<proteinExistence type="predicted"/>
<gene>
    <name evidence="2" type="ORF">M6B38_274295</name>
    <name evidence="1" type="ORF">M6B38_415760</name>
</gene>
<protein>
    <submittedName>
        <fullName evidence="1">Uncharacterized protein</fullName>
    </submittedName>
</protein>
<sequence length="12" mass="1365">MASRPATWCGER</sequence>
<dbReference type="EMBL" id="JANAVB010028196">
    <property type="protein sequence ID" value="KAJ6816780.1"/>
    <property type="molecule type" value="Genomic_DNA"/>
</dbReference>
<reference evidence="1" key="1">
    <citation type="journal article" date="2023" name="GigaByte">
        <title>Genome assembly of the bearded iris, Iris pallida Lam.</title>
        <authorList>
            <person name="Bruccoleri R.E."/>
            <person name="Oakeley E.J."/>
            <person name="Faust A.M.E."/>
            <person name="Altorfer M."/>
            <person name="Dessus-Babus S."/>
            <person name="Burckhardt D."/>
            <person name="Oertli M."/>
            <person name="Naumann U."/>
            <person name="Petersen F."/>
            <person name="Wong J."/>
        </authorList>
    </citation>
    <scope>NUCLEOTIDE SEQUENCE</scope>
    <source>
        <strain evidence="1">GSM-AAB239-AS_SAM_17_03QT</strain>
    </source>
</reference>
<accession>A0AAX6FK90</accession>
<dbReference type="EMBL" id="JANAVB010004600">
    <property type="protein sequence ID" value="KAJ6848434.1"/>
    <property type="molecule type" value="Genomic_DNA"/>
</dbReference>
<evidence type="ECO:0000313" key="3">
    <source>
        <dbReference type="Proteomes" id="UP001140949"/>
    </source>
</evidence>